<evidence type="ECO:0000259" key="2">
    <source>
        <dbReference type="Pfam" id="PF13556"/>
    </source>
</evidence>
<dbReference type="RefSeq" id="WP_379746951.1">
    <property type="nucleotide sequence ID" value="NZ_JBHTCP010000009.1"/>
</dbReference>
<dbReference type="InterPro" id="IPR051448">
    <property type="entry name" value="CdaR-like_regulators"/>
</dbReference>
<dbReference type="InterPro" id="IPR042070">
    <property type="entry name" value="PucR_C-HTH_sf"/>
</dbReference>
<dbReference type="Proteomes" id="UP001596549">
    <property type="component" value="Unassembled WGS sequence"/>
</dbReference>
<comment type="caution">
    <text evidence="3">The sequence shown here is derived from an EMBL/GenBank/DDBJ whole genome shotgun (WGS) entry which is preliminary data.</text>
</comment>
<evidence type="ECO:0000313" key="3">
    <source>
        <dbReference type="EMBL" id="MFC7370904.1"/>
    </source>
</evidence>
<sequence>MEITAQLGDMVLNKLNGLLPCSVNIMNIEGRIVSSSDPSRIGNIHSGALHVLRNNKPLYLYPDDTDAFAGTKEGVNLPLTKNGRNIGVIGMTGHPEKLVNVMQITKAAVELLIAQHHSAIETMWHERGLSLWVQDVMYGRSETDVSLDSYALTHFQINTSSKCSIILIEFDQAGESYRHVRERRSRLAALLIKHIPVHFSAFLHERLLVLGVRNENKFESGDRTIENLILHHADSHGESITIGVGFPRCGASGYKVSFEQAKKSLELRRKLDLSGCIFHIQDFGIHRLTTEISDRWIEDYWDIYGSRIKELDIVSIETCTTFFEKNFNVKETAESLFIHRNTLLYRLEKIKDRIGLNPNLFQDAVILSLLLSVHKLKIK</sequence>
<name>A0ABW2NNN0_9BACL</name>
<gene>
    <name evidence="3" type="ORF">ACFQPF_04385</name>
</gene>
<reference evidence="4" key="1">
    <citation type="journal article" date="2019" name="Int. J. Syst. Evol. Microbiol.">
        <title>The Global Catalogue of Microorganisms (GCM) 10K type strain sequencing project: providing services to taxonomists for standard genome sequencing and annotation.</title>
        <authorList>
            <consortium name="The Broad Institute Genomics Platform"/>
            <consortium name="The Broad Institute Genome Sequencing Center for Infectious Disease"/>
            <person name="Wu L."/>
            <person name="Ma J."/>
        </authorList>
    </citation>
    <scope>NUCLEOTIDE SEQUENCE [LARGE SCALE GENOMIC DNA]</scope>
    <source>
        <strain evidence="4">NBRC 106396</strain>
    </source>
</reference>
<dbReference type="Pfam" id="PF13556">
    <property type="entry name" value="HTH_30"/>
    <property type="match status" value="1"/>
</dbReference>
<dbReference type="PANTHER" id="PTHR33744:SF15">
    <property type="entry name" value="CARBOHYDRATE DIACID REGULATOR"/>
    <property type="match status" value="1"/>
</dbReference>
<feature type="domain" description="Putative sugar diacid recognition" evidence="1">
    <location>
        <begin position="4"/>
        <end position="133"/>
    </location>
</feature>
<accession>A0ABW2NNN0</accession>
<dbReference type="Gene3D" id="1.10.10.2840">
    <property type="entry name" value="PucR C-terminal helix-turn-helix domain"/>
    <property type="match status" value="1"/>
</dbReference>
<dbReference type="Pfam" id="PF05651">
    <property type="entry name" value="Diacid_rec"/>
    <property type="match status" value="1"/>
</dbReference>
<dbReference type="EMBL" id="JBHTCP010000009">
    <property type="protein sequence ID" value="MFC7370904.1"/>
    <property type="molecule type" value="Genomic_DNA"/>
</dbReference>
<feature type="domain" description="PucR C-terminal helix-turn-helix" evidence="2">
    <location>
        <begin position="317"/>
        <end position="371"/>
    </location>
</feature>
<dbReference type="PANTHER" id="PTHR33744">
    <property type="entry name" value="CARBOHYDRATE DIACID REGULATOR"/>
    <property type="match status" value="1"/>
</dbReference>
<dbReference type="InterPro" id="IPR025736">
    <property type="entry name" value="PucR_C-HTH_dom"/>
</dbReference>
<protein>
    <submittedName>
        <fullName evidence="3">CdaR family transcriptional regulator</fullName>
    </submittedName>
</protein>
<proteinExistence type="predicted"/>
<evidence type="ECO:0000259" key="1">
    <source>
        <dbReference type="Pfam" id="PF05651"/>
    </source>
</evidence>
<keyword evidence="4" id="KW-1185">Reference proteome</keyword>
<evidence type="ECO:0000313" key="4">
    <source>
        <dbReference type="Proteomes" id="UP001596549"/>
    </source>
</evidence>
<organism evidence="3 4">
    <name type="scientific">Fictibacillus iocasae</name>
    <dbReference type="NCBI Taxonomy" id="2715437"/>
    <lineage>
        <taxon>Bacteria</taxon>
        <taxon>Bacillati</taxon>
        <taxon>Bacillota</taxon>
        <taxon>Bacilli</taxon>
        <taxon>Bacillales</taxon>
        <taxon>Fictibacillaceae</taxon>
        <taxon>Fictibacillus</taxon>
    </lineage>
</organism>
<dbReference type="InterPro" id="IPR008599">
    <property type="entry name" value="Diacid_rec"/>
</dbReference>